<dbReference type="AlphaFoldDB" id="A0A382F5V3"/>
<protein>
    <recommendedName>
        <fullName evidence="3">Flavin reductase like domain-containing protein</fullName>
    </recommendedName>
</protein>
<dbReference type="SUPFAM" id="SSF50475">
    <property type="entry name" value="FMN-binding split barrel"/>
    <property type="match status" value="1"/>
</dbReference>
<dbReference type="EMBL" id="UINC01048037">
    <property type="protein sequence ID" value="SVB58075.1"/>
    <property type="molecule type" value="Genomic_DNA"/>
</dbReference>
<sequence length="149" mass="15814">MDENAKKTALRMIPYGLYVLTAEDQDGNLSAATVNWVTQTSFKPPLVAVGVKTDSQVHGIIKNTNTFALNILGKGQQGIAYTFFKPAEKDGQTIAGEPYRSGSTGAPVLDNTPAFIECRLVGSVEEGDHSLFVGEVVDAGVGQEPEGRA</sequence>
<evidence type="ECO:0000256" key="2">
    <source>
        <dbReference type="ARBA" id="ARBA00023002"/>
    </source>
</evidence>
<accession>A0A382F5V3</accession>
<dbReference type="GO" id="GO:0042602">
    <property type="term" value="F:riboflavin reductase (NADPH) activity"/>
    <property type="evidence" value="ECO:0007669"/>
    <property type="project" value="TreeGrafter"/>
</dbReference>
<comment type="similarity">
    <text evidence="1">Belongs to the non-flavoprotein flavin reductase family.</text>
</comment>
<dbReference type="Pfam" id="PF01613">
    <property type="entry name" value="Flavin_Reduct"/>
    <property type="match status" value="1"/>
</dbReference>
<dbReference type="InterPro" id="IPR012349">
    <property type="entry name" value="Split_barrel_FMN-bd"/>
</dbReference>
<evidence type="ECO:0000259" key="3">
    <source>
        <dbReference type="SMART" id="SM00903"/>
    </source>
</evidence>
<dbReference type="InterPro" id="IPR002563">
    <property type="entry name" value="Flavin_Rdtase-like_dom"/>
</dbReference>
<keyword evidence="2" id="KW-0560">Oxidoreductase</keyword>
<dbReference type="GO" id="GO:0010181">
    <property type="term" value="F:FMN binding"/>
    <property type="evidence" value="ECO:0007669"/>
    <property type="project" value="InterPro"/>
</dbReference>
<feature type="non-terminal residue" evidence="4">
    <location>
        <position position="149"/>
    </location>
</feature>
<dbReference type="InterPro" id="IPR050268">
    <property type="entry name" value="NADH-dep_flavin_reductase"/>
</dbReference>
<dbReference type="PANTHER" id="PTHR30466:SF11">
    <property type="entry name" value="FLAVIN-DEPENDENT MONOOXYGENASE, REDUCTASE SUBUNIT HSAB"/>
    <property type="match status" value="1"/>
</dbReference>
<name>A0A382F5V3_9ZZZZ</name>
<dbReference type="SMART" id="SM00903">
    <property type="entry name" value="Flavin_Reduct"/>
    <property type="match status" value="1"/>
</dbReference>
<evidence type="ECO:0000256" key="1">
    <source>
        <dbReference type="ARBA" id="ARBA00008898"/>
    </source>
</evidence>
<proteinExistence type="inferred from homology"/>
<feature type="domain" description="Flavin reductase like" evidence="3">
    <location>
        <begin position="10"/>
        <end position="149"/>
    </location>
</feature>
<dbReference type="Gene3D" id="2.30.110.10">
    <property type="entry name" value="Electron Transport, Fmn-binding Protein, Chain A"/>
    <property type="match status" value="1"/>
</dbReference>
<evidence type="ECO:0000313" key="4">
    <source>
        <dbReference type="EMBL" id="SVB58075.1"/>
    </source>
</evidence>
<dbReference type="PANTHER" id="PTHR30466">
    <property type="entry name" value="FLAVIN REDUCTASE"/>
    <property type="match status" value="1"/>
</dbReference>
<reference evidence="4" key="1">
    <citation type="submission" date="2018-05" db="EMBL/GenBank/DDBJ databases">
        <authorList>
            <person name="Lanie J.A."/>
            <person name="Ng W.-L."/>
            <person name="Kazmierczak K.M."/>
            <person name="Andrzejewski T.M."/>
            <person name="Davidsen T.M."/>
            <person name="Wayne K.J."/>
            <person name="Tettelin H."/>
            <person name="Glass J.I."/>
            <person name="Rusch D."/>
            <person name="Podicherti R."/>
            <person name="Tsui H.-C.T."/>
            <person name="Winkler M.E."/>
        </authorList>
    </citation>
    <scope>NUCLEOTIDE SEQUENCE</scope>
</reference>
<gene>
    <name evidence="4" type="ORF">METZ01_LOCUS210929</name>
</gene>
<organism evidence="4">
    <name type="scientific">marine metagenome</name>
    <dbReference type="NCBI Taxonomy" id="408172"/>
    <lineage>
        <taxon>unclassified sequences</taxon>
        <taxon>metagenomes</taxon>
        <taxon>ecological metagenomes</taxon>
    </lineage>
</organism>